<dbReference type="SMART" id="SM00473">
    <property type="entry name" value="PAN_AP"/>
    <property type="match status" value="1"/>
</dbReference>
<proteinExistence type="predicted"/>
<dbReference type="InterPro" id="IPR003609">
    <property type="entry name" value="Pan_app"/>
</dbReference>
<dbReference type="InterPro" id="IPR052774">
    <property type="entry name" value="Celegans_DevNeuronal_Protein"/>
</dbReference>
<dbReference type="PANTHER" id="PTHR47327">
    <property type="entry name" value="FI18240P1-RELATED"/>
    <property type="match status" value="1"/>
</dbReference>
<protein>
    <recommendedName>
        <fullName evidence="1">Apple domain-containing protein</fullName>
    </recommendedName>
</protein>
<feature type="domain" description="Apple" evidence="1">
    <location>
        <begin position="41"/>
        <end position="125"/>
    </location>
</feature>
<gene>
    <name evidence="2" type="ORF">HAZT_HAZT004226</name>
</gene>
<dbReference type="Pfam" id="PF00024">
    <property type="entry name" value="PAN_1"/>
    <property type="match status" value="1"/>
</dbReference>
<dbReference type="CDD" id="cd01099">
    <property type="entry name" value="PAN_AP_HGF"/>
    <property type="match status" value="1"/>
</dbReference>
<dbReference type="SUPFAM" id="SSF57414">
    <property type="entry name" value="Hairpin loop containing domain-like"/>
    <property type="match status" value="1"/>
</dbReference>
<accession>A0A6A0H0J6</accession>
<dbReference type="PROSITE" id="PS50948">
    <property type="entry name" value="PAN"/>
    <property type="match status" value="1"/>
</dbReference>
<dbReference type="PANTHER" id="PTHR47327:SF2">
    <property type="entry name" value="FI18240P1-RELATED"/>
    <property type="match status" value="1"/>
</dbReference>
<organism evidence="2">
    <name type="scientific">Hyalella azteca</name>
    <name type="common">Amphipod</name>
    <dbReference type="NCBI Taxonomy" id="294128"/>
    <lineage>
        <taxon>Eukaryota</taxon>
        <taxon>Metazoa</taxon>
        <taxon>Ecdysozoa</taxon>
        <taxon>Arthropoda</taxon>
        <taxon>Crustacea</taxon>
        <taxon>Multicrustacea</taxon>
        <taxon>Malacostraca</taxon>
        <taxon>Eumalacostraca</taxon>
        <taxon>Peracarida</taxon>
        <taxon>Amphipoda</taxon>
        <taxon>Senticaudata</taxon>
        <taxon>Talitrida</taxon>
        <taxon>Talitroidea</taxon>
        <taxon>Hyalellidae</taxon>
        <taxon>Hyalella</taxon>
    </lineage>
</organism>
<evidence type="ECO:0000259" key="1">
    <source>
        <dbReference type="PROSITE" id="PS50948"/>
    </source>
</evidence>
<sequence>MYLITATGYRKKLIESLSKSQFPVFTLYAQKICLPKSRPPCKSPWAYETVPEFTIEKSMVTETVPAPSRSECATLCLLHERFTCRSAAFNRDSKTCSLSQIDRNMAGRKKLVAIDAKYDYIELSCGLKPDRMCEFQSIREKIMKTVDAVYLDTESTEECRQR</sequence>
<name>A0A6A0H0J6_HYAAZ</name>
<reference evidence="2" key="2">
    <citation type="journal article" date="2018" name="Environ. Sci. Technol.">
        <title>The Toxicogenome of Hyalella azteca: A Model for Sediment Ecotoxicology and Evolutionary Toxicology.</title>
        <authorList>
            <person name="Poynton H.C."/>
            <person name="Hasenbein S."/>
            <person name="Benoit J.B."/>
            <person name="Sepulveda M.S."/>
            <person name="Poelchau M.F."/>
            <person name="Hughes D.S.T."/>
            <person name="Murali S.C."/>
            <person name="Chen S."/>
            <person name="Glastad K.M."/>
            <person name="Goodisman M.A.D."/>
            <person name="Werren J.H."/>
            <person name="Vineis J.H."/>
            <person name="Bowen J.L."/>
            <person name="Friedrich M."/>
            <person name="Jones J."/>
            <person name="Robertson H.M."/>
            <person name="Feyereisen R."/>
            <person name="Mechler-Hickson A."/>
            <person name="Mathers N."/>
            <person name="Lee C.E."/>
            <person name="Colbourne J.K."/>
            <person name="Biales A."/>
            <person name="Johnston J.S."/>
            <person name="Wellborn G.A."/>
            <person name="Rosendale A.J."/>
            <person name="Cridge A.G."/>
            <person name="Munoz-Torres M.C."/>
            <person name="Bain P.A."/>
            <person name="Manny A.R."/>
            <person name="Major K.M."/>
            <person name="Lambert F.N."/>
            <person name="Vulpe C.D."/>
            <person name="Tuck P."/>
            <person name="Blalock B.J."/>
            <person name="Lin Y.Y."/>
            <person name="Smith M.E."/>
            <person name="Ochoa-Acuna H."/>
            <person name="Chen M.M."/>
            <person name="Childers C.P."/>
            <person name="Qu J."/>
            <person name="Dugan S."/>
            <person name="Lee S.L."/>
            <person name="Chao H."/>
            <person name="Dinh H."/>
            <person name="Han Y."/>
            <person name="Doddapaneni H."/>
            <person name="Worley K.C."/>
            <person name="Muzny D.M."/>
            <person name="Gibbs R.A."/>
            <person name="Richards S."/>
        </authorList>
    </citation>
    <scope>NUCLEOTIDE SEQUENCE</scope>
    <source>
        <strain evidence="2">HAZT.00-mixed</strain>
        <tissue evidence="2">Whole organism</tissue>
    </source>
</reference>
<reference evidence="2" key="1">
    <citation type="submission" date="2014-08" db="EMBL/GenBank/DDBJ databases">
        <authorList>
            <person name="Murali S."/>
            <person name="Richards S."/>
            <person name="Bandaranaike D."/>
            <person name="Bellair M."/>
            <person name="Blankenburg K."/>
            <person name="Chao H."/>
            <person name="Dinh H."/>
            <person name="Doddapaneni H."/>
            <person name="Dugan-Rocha S."/>
            <person name="Elkadiri S."/>
            <person name="Gnanaolivu R."/>
            <person name="Hughes D."/>
            <person name="Lee S."/>
            <person name="Li M."/>
            <person name="Ming W."/>
            <person name="Munidasa M."/>
            <person name="Muniz J."/>
            <person name="Nguyen L."/>
            <person name="Osuji N."/>
            <person name="Pu L.-L."/>
            <person name="Puazo M."/>
            <person name="Skinner E."/>
            <person name="Qu C."/>
            <person name="Quiroz J."/>
            <person name="Raj R."/>
            <person name="Weissenberger G."/>
            <person name="Xin Y."/>
            <person name="Zou X."/>
            <person name="Han Y."/>
            <person name="Worley K."/>
            <person name="Muzny D."/>
            <person name="Gibbs R."/>
        </authorList>
    </citation>
    <scope>NUCLEOTIDE SEQUENCE</scope>
    <source>
        <strain evidence="2">HAZT.00-mixed</strain>
        <tissue evidence="2">Whole organism</tissue>
    </source>
</reference>
<dbReference type="AlphaFoldDB" id="A0A6A0H0J6"/>
<evidence type="ECO:0000313" key="2">
    <source>
        <dbReference type="EMBL" id="KAA0193284.1"/>
    </source>
</evidence>
<dbReference type="Gene3D" id="3.50.4.10">
    <property type="entry name" value="Hepatocyte Growth Factor"/>
    <property type="match status" value="1"/>
</dbReference>
<comment type="caution">
    <text evidence="2">The sequence shown here is derived from an EMBL/GenBank/DDBJ whole genome shotgun (WGS) entry which is preliminary data.</text>
</comment>
<dbReference type="Proteomes" id="UP000711488">
    <property type="component" value="Unassembled WGS sequence"/>
</dbReference>
<dbReference type="OrthoDB" id="5867217at2759"/>
<dbReference type="EMBL" id="JQDR03011100">
    <property type="protein sequence ID" value="KAA0193284.1"/>
    <property type="molecule type" value="Genomic_DNA"/>
</dbReference>
<dbReference type="GO" id="GO:0009653">
    <property type="term" value="P:anatomical structure morphogenesis"/>
    <property type="evidence" value="ECO:0007669"/>
    <property type="project" value="TreeGrafter"/>
</dbReference>
<reference evidence="2" key="3">
    <citation type="submission" date="2019-06" db="EMBL/GenBank/DDBJ databases">
        <authorList>
            <person name="Poynton C."/>
            <person name="Hasenbein S."/>
            <person name="Benoit J.B."/>
            <person name="Sepulveda M.S."/>
            <person name="Poelchau M.F."/>
            <person name="Murali S.C."/>
            <person name="Chen S."/>
            <person name="Glastad K.M."/>
            <person name="Werren J.H."/>
            <person name="Vineis J.H."/>
            <person name="Bowen J.L."/>
            <person name="Friedrich M."/>
            <person name="Jones J."/>
            <person name="Robertson H.M."/>
            <person name="Feyereisen R."/>
            <person name="Mechler-Hickson A."/>
            <person name="Mathers N."/>
            <person name="Lee C.E."/>
            <person name="Colbourne J.K."/>
            <person name="Biales A."/>
            <person name="Johnston J.S."/>
            <person name="Wellborn G.A."/>
            <person name="Rosendale A.J."/>
            <person name="Cridge A.G."/>
            <person name="Munoz-Torres M.C."/>
            <person name="Bain P.A."/>
            <person name="Manny A.R."/>
            <person name="Major K.M."/>
            <person name="Lambert F.N."/>
            <person name="Vulpe C.D."/>
            <person name="Tuck P."/>
            <person name="Blalock B.J."/>
            <person name="Lin Y.-Y."/>
            <person name="Smith M.E."/>
            <person name="Ochoa-Acuna H."/>
            <person name="Chen M.-J.M."/>
            <person name="Childers C.P."/>
            <person name="Qu J."/>
            <person name="Dugan S."/>
            <person name="Lee S.L."/>
            <person name="Chao H."/>
            <person name="Dinh H."/>
            <person name="Han Y."/>
            <person name="Doddapaneni H."/>
            <person name="Worley K.C."/>
            <person name="Muzny D.M."/>
            <person name="Gibbs R.A."/>
            <person name="Richards S."/>
        </authorList>
    </citation>
    <scope>NUCLEOTIDE SEQUENCE</scope>
    <source>
        <strain evidence="2">HAZT.00-mixed</strain>
        <tissue evidence="2">Whole organism</tissue>
    </source>
</reference>